<keyword evidence="1" id="KW-1185">Reference proteome</keyword>
<name>A0A6P7TIW6_9MOLL</name>
<evidence type="ECO:0000313" key="1">
    <source>
        <dbReference type="Proteomes" id="UP000515154"/>
    </source>
</evidence>
<reference evidence="2" key="1">
    <citation type="submission" date="2025-08" db="UniProtKB">
        <authorList>
            <consortium name="RefSeq"/>
        </authorList>
    </citation>
    <scope>IDENTIFICATION</scope>
</reference>
<gene>
    <name evidence="2" type="primary">LOC115224683</name>
</gene>
<dbReference type="RefSeq" id="XP_029651438.1">
    <property type="nucleotide sequence ID" value="XM_029795578.1"/>
</dbReference>
<dbReference type="AlphaFoldDB" id="A0A6P7TIW6"/>
<protein>
    <submittedName>
        <fullName evidence="2">Protein GVQW3-like</fullName>
    </submittedName>
</protein>
<accession>A0A6P7TIW6</accession>
<dbReference type="PANTHER" id="PTHR46060:SF1">
    <property type="entry name" value="MARINER MOS1 TRANSPOSASE-LIKE PROTEIN"/>
    <property type="match status" value="1"/>
</dbReference>
<dbReference type="Proteomes" id="UP000515154">
    <property type="component" value="Linkage group LG1"/>
</dbReference>
<dbReference type="PANTHER" id="PTHR46060">
    <property type="entry name" value="MARINER MOS1 TRANSPOSASE-LIKE PROTEIN"/>
    <property type="match status" value="1"/>
</dbReference>
<evidence type="ECO:0000313" key="2">
    <source>
        <dbReference type="RefSeq" id="XP_029651438.1"/>
    </source>
</evidence>
<dbReference type="KEGG" id="osn:115224683"/>
<dbReference type="InterPro" id="IPR052709">
    <property type="entry name" value="Transposase-MT_Hybrid"/>
</dbReference>
<sequence length="144" mass="16865">MAAPQWKVRQAQASYPPAEIKIQSRRFLYLKEIRFLHFDEIKEVYGDDAPSYDVIKHWNRQFKCGRTSVETAAIHGRQHPATDVNTIHKMVVATLEDHRITIRQLAQEVKISVGSVGKIIYDHLNMRKLSVRWILRMLTVQKQE</sequence>
<proteinExistence type="predicted"/>
<organism evidence="1 2">
    <name type="scientific">Octopus sinensis</name>
    <name type="common">East Asian common octopus</name>
    <dbReference type="NCBI Taxonomy" id="2607531"/>
    <lineage>
        <taxon>Eukaryota</taxon>
        <taxon>Metazoa</taxon>
        <taxon>Spiralia</taxon>
        <taxon>Lophotrochozoa</taxon>
        <taxon>Mollusca</taxon>
        <taxon>Cephalopoda</taxon>
        <taxon>Coleoidea</taxon>
        <taxon>Octopodiformes</taxon>
        <taxon>Octopoda</taxon>
        <taxon>Incirrata</taxon>
        <taxon>Octopodidae</taxon>
        <taxon>Octopus</taxon>
    </lineage>
</organism>